<evidence type="ECO:0000313" key="2">
    <source>
        <dbReference type="Proteomes" id="UP000176917"/>
    </source>
</evidence>
<accession>A0A1G2RL77</accession>
<name>A0A1G2RL77_9BACT</name>
<dbReference type="Proteomes" id="UP000176917">
    <property type="component" value="Unassembled WGS sequence"/>
</dbReference>
<dbReference type="InterPro" id="IPR007833">
    <property type="entry name" value="Capsule_polysaccharide_synth"/>
</dbReference>
<proteinExistence type="predicted"/>
<dbReference type="AlphaFoldDB" id="A0A1G2RL77"/>
<organism evidence="1 2">
    <name type="scientific">Candidatus Wildermuthbacteria bacterium RIFCSPLOWO2_01_FULL_48_16</name>
    <dbReference type="NCBI Taxonomy" id="1802461"/>
    <lineage>
        <taxon>Bacteria</taxon>
        <taxon>Candidatus Wildermuthiibacteriota</taxon>
    </lineage>
</organism>
<dbReference type="STRING" id="1802461.A3B24_00140"/>
<reference evidence="1 2" key="1">
    <citation type="journal article" date="2016" name="Nat. Commun.">
        <title>Thousands of microbial genomes shed light on interconnected biogeochemical processes in an aquifer system.</title>
        <authorList>
            <person name="Anantharaman K."/>
            <person name="Brown C.T."/>
            <person name="Hug L.A."/>
            <person name="Sharon I."/>
            <person name="Castelle C.J."/>
            <person name="Probst A.J."/>
            <person name="Thomas B.C."/>
            <person name="Singh A."/>
            <person name="Wilkins M.J."/>
            <person name="Karaoz U."/>
            <person name="Brodie E.L."/>
            <person name="Williams K.H."/>
            <person name="Hubbard S.S."/>
            <person name="Banfield J.F."/>
        </authorList>
    </citation>
    <scope>NUCLEOTIDE SEQUENCE [LARGE SCALE GENOMIC DNA]</scope>
</reference>
<dbReference type="EMBL" id="MHUG01000010">
    <property type="protein sequence ID" value="OHA73586.1"/>
    <property type="molecule type" value="Genomic_DNA"/>
</dbReference>
<comment type="caution">
    <text evidence="1">The sequence shown here is derived from an EMBL/GenBank/DDBJ whole genome shotgun (WGS) entry which is preliminary data.</text>
</comment>
<evidence type="ECO:0000313" key="1">
    <source>
        <dbReference type="EMBL" id="OHA73586.1"/>
    </source>
</evidence>
<protein>
    <recommendedName>
        <fullName evidence="3">Capsule polysaccharide biosynthesis protein</fullName>
    </recommendedName>
</protein>
<gene>
    <name evidence="1" type="ORF">A3B24_00140</name>
</gene>
<dbReference type="GO" id="GO:0000271">
    <property type="term" value="P:polysaccharide biosynthetic process"/>
    <property type="evidence" value="ECO:0007669"/>
    <property type="project" value="InterPro"/>
</dbReference>
<evidence type="ECO:0008006" key="3">
    <source>
        <dbReference type="Google" id="ProtNLM"/>
    </source>
</evidence>
<dbReference type="Pfam" id="PF05159">
    <property type="entry name" value="Capsule_synth"/>
    <property type="match status" value="1"/>
</dbReference>
<dbReference type="GO" id="GO:0015774">
    <property type="term" value="P:polysaccharide transport"/>
    <property type="evidence" value="ECO:0007669"/>
    <property type="project" value="InterPro"/>
</dbReference>
<sequence length="477" mass="55348">MKFCFLINNANFLSEFLGNIAERALQNGDSCGVVFNSKVAEYEKKRFFPKEAAFISKVDWCIAHYDPTEKEFGDFSWRDFLPIFDRFRYYTFDYKKSVGAVSQLYQFFNWIVQTQKPDAFIGEPPAGLFGEIAYYFAKKHHIPFLGVAVSRIEGRLEIFDSEYTDSRFQKTFENLGASDLSTAEKELGSQWIKAFLSHEKVPSYVKVGKISFSQIELMSHYVKRMKEVGKIFFAYLRDRNKFQAYDYESEAIFHRAIFALFEAEKRQFRIWSQKRLFSFRRKDEVYFLYPLQVQPEASTLVCARYYYNQAQSIHNIAFSLPFPCKLYVKEHPASIGTKPASFYAGLRRIPNVVLISPKENVQNLVRASAGVITLSSTLGMESALAGKPTYALGDVSYEYHPWCARVKNFDELEEKIRFDIQHPKSLLGLDAMNLRFAVSYLRNTIQGNIFDPNTRDTNNYDAIFAYVRDRAISARTK</sequence>